<name>A0ABV9YFC6_9PSEU</name>
<evidence type="ECO:0000256" key="8">
    <source>
        <dbReference type="HAMAP-Rule" id="MF_01416"/>
    </source>
</evidence>
<dbReference type="PANTHER" id="PTHR11910">
    <property type="entry name" value="ATP SYNTHASE DELTA CHAIN"/>
    <property type="match status" value="1"/>
</dbReference>
<keyword evidence="5 8" id="KW-0472">Membrane</keyword>
<dbReference type="RefSeq" id="WP_378034670.1">
    <property type="nucleotide sequence ID" value="NZ_JBHSIV010000003.1"/>
</dbReference>
<dbReference type="InterPro" id="IPR026015">
    <property type="entry name" value="ATP_synth_OSCP/delta_N_sf"/>
</dbReference>
<dbReference type="Gene3D" id="1.10.520.20">
    <property type="entry name" value="N-terminal domain of the delta subunit of the F1F0-ATP synthase"/>
    <property type="match status" value="1"/>
</dbReference>
<dbReference type="EMBL" id="JBHSIV010000003">
    <property type="protein sequence ID" value="MFC5061321.1"/>
    <property type="molecule type" value="Genomic_DNA"/>
</dbReference>
<evidence type="ECO:0000256" key="6">
    <source>
        <dbReference type="ARBA" id="ARBA00023196"/>
    </source>
</evidence>
<dbReference type="HAMAP" id="MF_01416">
    <property type="entry name" value="ATP_synth_delta_bact"/>
    <property type="match status" value="1"/>
</dbReference>
<gene>
    <name evidence="8" type="primary">atpH</name>
    <name evidence="9" type="ORF">ACFPBZ_03815</name>
</gene>
<dbReference type="PROSITE" id="PS00389">
    <property type="entry name" value="ATPASE_DELTA"/>
    <property type="match status" value="1"/>
</dbReference>
<evidence type="ECO:0000256" key="5">
    <source>
        <dbReference type="ARBA" id="ARBA00023136"/>
    </source>
</evidence>
<keyword evidence="7 8" id="KW-0066">ATP synthesis</keyword>
<dbReference type="InterPro" id="IPR000711">
    <property type="entry name" value="ATPase_OSCP/dsu"/>
</dbReference>
<reference evidence="10" key="1">
    <citation type="journal article" date="2019" name="Int. J. Syst. Evol. Microbiol.">
        <title>The Global Catalogue of Microorganisms (GCM) 10K type strain sequencing project: providing services to taxonomists for standard genome sequencing and annotation.</title>
        <authorList>
            <consortium name="The Broad Institute Genomics Platform"/>
            <consortium name="The Broad Institute Genome Sequencing Center for Infectious Disease"/>
            <person name="Wu L."/>
            <person name="Ma J."/>
        </authorList>
    </citation>
    <scope>NUCLEOTIDE SEQUENCE [LARGE SCALE GENOMIC DNA]</scope>
    <source>
        <strain evidence="10">CGMCC 4.7093</strain>
    </source>
</reference>
<evidence type="ECO:0000256" key="7">
    <source>
        <dbReference type="ARBA" id="ARBA00023310"/>
    </source>
</evidence>
<dbReference type="Pfam" id="PF00213">
    <property type="entry name" value="OSCP"/>
    <property type="match status" value="1"/>
</dbReference>
<dbReference type="Proteomes" id="UP001595947">
    <property type="component" value="Unassembled WGS sequence"/>
</dbReference>
<evidence type="ECO:0000256" key="1">
    <source>
        <dbReference type="ARBA" id="ARBA00004370"/>
    </source>
</evidence>
<accession>A0ABV9YFC6</accession>
<sequence>MSASTGTAGVVADFRATSRESLQSVRRRLDEASEGASSDDLVATGDQLDAAADLLGREAVLRRTLADSSTSPEAREGLAGTVFDNQVGRAAAEVVKAAAAASWSRPDDLVQSLRVVAREALLAAAEADGRLDSVEDELFRLGRIVGGQPDLERLLGSPSADPEGKQKVLDELLENKAEPITRRLAAQLVAHPLAHHVSAGLERLAELAADRRQRSVATVRSVVALSDDQQERLAGVLARIYRREITVHLEVDPELLGGLVIQVGDEVIDGSAAGKLDDLGRRLG</sequence>
<evidence type="ECO:0000256" key="4">
    <source>
        <dbReference type="ARBA" id="ARBA00023065"/>
    </source>
</evidence>
<keyword evidence="3 8" id="KW-0375">Hydrogen ion transport</keyword>
<comment type="function">
    <text evidence="8">F(1)F(0) ATP synthase produces ATP from ADP in the presence of a proton or sodium gradient. F-type ATPases consist of two structural domains, F(1) containing the extramembraneous catalytic core and F(0) containing the membrane proton channel, linked together by a central stalk and a peripheral stalk. During catalysis, ATP synthesis in the catalytic domain of F(1) is coupled via a rotary mechanism of the central stalk subunits to proton translocation.</text>
</comment>
<keyword evidence="2 8" id="KW-0813">Transport</keyword>
<comment type="function">
    <text evidence="8">This protein is part of the stalk that links CF(0) to CF(1). It either transmits conformational changes from CF(0) to CF(1) or is implicated in proton conduction.</text>
</comment>
<evidence type="ECO:0000313" key="9">
    <source>
        <dbReference type="EMBL" id="MFC5061321.1"/>
    </source>
</evidence>
<proteinExistence type="inferred from homology"/>
<comment type="similarity">
    <text evidence="8">Belongs to the ATPase delta chain family.</text>
</comment>
<dbReference type="NCBIfam" id="TIGR01145">
    <property type="entry name" value="ATP_synt_delta"/>
    <property type="match status" value="1"/>
</dbReference>
<dbReference type="NCBIfam" id="NF009967">
    <property type="entry name" value="PRK13430.1"/>
    <property type="match status" value="1"/>
</dbReference>
<dbReference type="SUPFAM" id="SSF47928">
    <property type="entry name" value="N-terminal domain of the delta subunit of the F1F0-ATP synthase"/>
    <property type="match status" value="1"/>
</dbReference>
<comment type="subcellular location">
    <subcellularLocation>
        <location evidence="8">Cell membrane</location>
        <topology evidence="8">Peripheral membrane protein</topology>
    </subcellularLocation>
    <subcellularLocation>
        <location evidence="1">Membrane</location>
    </subcellularLocation>
</comment>
<evidence type="ECO:0000256" key="3">
    <source>
        <dbReference type="ARBA" id="ARBA00022781"/>
    </source>
</evidence>
<comment type="caution">
    <text evidence="9">The sequence shown here is derived from an EMBL/GenBank/DDBJ whole genome shotgun (WGS) entry which is preliminary data.</text>
</comment>
<protein>
    <recommendedName>
        <fullName evidence="8">ATP synthase subunit delta</fullName>
    </recommendedName>
    <alternativeName>
        <fullName evidence="8">ATP synthase F(1) sector subunit delta</fullName>
    </alternativeName>
    <alternativeName>
        <fullName evidence="8">F-type ATPase subunit delta</fullName>
        <shortName evidence="8">F-ATPase subunit delta</shortName>
    </alternativeName>
</protein>
<organism evidence="9 10">
    <name type="scientific">Actinomycetospora atypica</name>
    <dbReference type="NCBI Taxonomy" id="1290095"/>
    <lineage>
        <taxon>Bacteria</taxon>
        <taxon>Bacillati</taxon>
        <taxon>Actinomycetota</taxon>
        <taxon>Actinomycetes</taxon>
        <taxon>Pseudonocardiales</taxon>
        <taxon>Pseudonocardiaceae</taxon>
        <taxon>Actinomycetospora</taxon>
    </lineage>
</organism>
<evidence type="ECO:0000313" key="10">
    <source>
        <dbReference type="Proteomes" id="UP001595947"/>
    </source>
</evidence>
<keyword evidence="4 8" id="KW-0406">Ion transport</keyword>
<keyword evidence="6 8" id="KW-0139">CF(1)</keyword>
<dbReference type="InterPro" id="IPR020781">
    <property type="entry name" value="ATPase_OSCP/d_CS"/>
</dbReference>
<keyword evidence="8" id="KW-1003">Cell membrane</keyword>
<dbReference type="PRINTS" id="PR00125">
    <property type="entry name" value="ATPASEDELTA"/>
</dbReference>
<evidence type="ECO:0000256" key="2">
    <source>
        <dbReference type="ARBA" id="ARBA00022448"/>
    </source>
</evidence>
<keyword evidence="10" id="KW-1185">Reference proteome</keyword>